<evidence type="ECO:0000256" key="1">
    <source>
        <dbReference type="SAM" id="SignalP"/>
    </source>
</evidence>
<feature type="chain" id="PRO_5039214106" evidence="1">
    <location>
        <begin position="22"/>
        <end position="817"/>
    </location>
</feature>
<evidence type="ECO:0000313" key="2">
    <source>
        <dbReference type="EMBL" id="HIZ91368.1"/>
    </source>
</evidence>
<accession>A0A9D2GWM1</accession>
<dbReference type="PROSITE" id="PS51257">
    <property type="entry name" value="PROKAR_LIPOPROTEIN"/>
    <property type="match status" value="1"/>
</dbReference>
<comment type="caution">
    <text evidence="2">The sequence shown here is derived from an EMBL/GenBank/DDBJ whole genome shotgun (WGS) entry which is preliminary data.</text>
</comment>
<name>A0A9D2GWM1_9BACE</name>
<gene>
    <name evidence="2" type="ORF">H9807_04530</name>
</gene>
<feature type="signal peptide" evidence="1">
    <location>
        <begin position="1"/>
        <end position="21"/>
    </location>
</feature>
<evidence type="ECO:0000313" key="3">
    <source>
        <dbReference type="Proteomes" id="UP000824108"/>
    </source>
</evidence>
<sequence length="817" mass="86998">MRTKHVLMAMALPALFAACTADEFVEQANQGNLGGRALLGNLNVNVANNDATTRFAWDNYAWSFEDGDQFGAAVVDPTTIDDISSTEMLGNYIFTKGSEGYTTTSQMVEGTYMFYSYDGFVKKNNRNLIEFDLSTQYADLNDPKKVISDNYLFFSPLYKIEAENTTDENNIELPLRFTPYWATAAFRIKNSTGADFSISQIVLNGRFIAKGEIDPAKIKEAEMFYSVPEGGDAYELTLLNPKGELTDEKVEEAYKAAYKAKDFSINGETSGTIALDCDDYVLANGEEVTAYMQVPVSKQTSLTASIIVKVNGVSKEIKVTNTREGGNVPNTFSIASAGIKNLSFDRSKTTAVFGLESNGDAKVLDVKANNLQDAGGFYVDNNEELLEVLDNERGDISFYNASGVTLNDDVISVLNSYNAGSITFSNPISIEVEDEDGLTLSSSVDAGITFEGDVTVESGIVTLGEHVALEKDLTVKAGTVTLNGVTLDDSYASDITVEAGELKIASEITANKIDMKAGVLTVAKSLVYRNIGNIKELAFATDKNITFNVTGAQNNAVALTLWNGLEIPAKTTLNINEFATVQTDGTATVTINGTVENYGTIVGTTGTLTLAGSTNNYATITDVTNNGFITMKDFWESSLTLNGSSQGTGYIDNTVGVDLGTITGNTTYSYSTGNISNIPSSNVSVVILNNATVADGTELTLANGQTILLLGNNTFGTMGGEGITISEAASADATLQIGLVTSADPLENLARKVAGIATTTTIAKYDEAMTTTVNAGTITVNTLNCYGGTNRNAGTIEYKSSTTLGDWQGTDPSQKGA</sequence>
<dbReference type="Proteomes" id="UP000824108">
    <property type="component" value="Unassembled WGS sequence"/>
</dbReference>
<reference evidence="2" key="1">
    <citation type="journal article" date="2021" name="PeerJ">
        <title>Extensive microbial diversity within the chicken gut microbiome revealed by metagenomics and culture.</title>
        <authorList>
            <person name="Gilroy R."/>
            <person name="Ravi A."/>
            <person name="Getino M."/>
            <person name="Pursley I."/>
            <person name="Horton D.L."/>
            <person name="Alikhan N.F."/>
            <person name="Baker D."/>
            <person name="Gharbi K."/>
            <person name="Hall N."/>
            <person name="Watson M."/>
            <person name="Adriaenssens E.M."/>
            <person name="Foster-Nyarko E."/>
            <person name="Jarju S."/>
            <person name="Secka A."/>
            <person name="Antonio M."/>
            <person name="Oren A."/>
            <person name="Chaudhuri R.R."/>
            <person name="La Ragione R."/>
            <person name="Hildebrand F."/>
            <person name="Pallen M.J."/>
        </authorList>
    </citation>
    <scope>NUCLEOTIDE SEQUENCE</scope>
    <source>
        <strain evidence="2">CHK118-2852</strain>
    </source>
</reference>
<organism evidence="2 3">
    <name type="scientific">Candidatus Bacteroides merdavium</name>
    <dbReference type="NCBI Taxonomy" id="2838472"/>
    <lineage>
        <taxon>Bacteria</taxon>
        <taxon>Pseudomonadati</taxon>
        <taxon>Bacteroidota</taxon>
        <taxon>Bacteroidia</taxon>
        <taxon>Bacteroidales</taxon>
        <taxon>Bacteroidaceae</taxon>
        <taxon>Bacteroides</taxon>
    </lineage>
</organism>
<keyword evidence="1" id="KW-0732">Signal</keyword>
<dbReference type="EMBL" id="DXAV01000038">
    <property type="protein sequence ID" value="HIZ91368.1"/>
    <property type="molecule type" value="Genomic_DNA"/>
</dbReference>
<proteinExistence type="predicted"/>
<reference evidence="2" key="2">
    <citation type="submission" date="2021-04" db="EMBL/GenBank/DDBJ databases">
        <authorList>
            <person name="Gilroy R."/>
        </authorList>
    </citation>
    <scope>NUCLEOTIDE SEQUENCE</scope>
    <source>
        <strain evidence="2">CHK118-2852</strain>
    </source>
</reference>
<dbReference type="AlphaFoldDB" id="A0A9D2GWM1"/>
<protein>
    <submittedName>
        <fullName evidence="2">Uncharacterized protein</fullName>
    </submittedName>
</protein>